<evidence type="ECO:0000313" key="1">
    <source>
        <dbReference type="EMBL" id="GBE81703.1"/>
    </source>
</evidence>
<sequence length="117" mass="12947">MLSAQAKYLSDVLLRNRGSFEAIVLNLIPSRNRASGSISPCLQEVADVAATCASDRPVSPFPVYVSSGTKSFWRAIGLRHHIQHHNADVHVPELLQCHHGRVVGCYQARDLLRNLAY</sequence>
<dbReference type="AlphaFoldDB" id="A0A401GHV2"/>
<name>A0A401GHV2_9APHY</name>
<proteinExistence type="predicted"/>
<evidence type="ECO:0000313" key="2">
    <source>
        <dbReference type="Proteomes" id="UP000287166"/>
    </source>
</evidence>
<organism evidence="1 2">
    <name type="scientific">Sparassis crispa</name>
    <dbReference type="NCBI Taxonomy" id="139825"/>
    <lineage>
        <taxon>Eukaryota</taxon>
        <taxon>Fungi</taxon>
        <taxon>Dikarya</taxon>
        <taxon>Basidiomycota</taxon>
        <taxon>Agaricomycotina</taxon>
        <taxon>Agaricomycetes</taxon>
        <taxon>Polyporales</taxon>
        <taxon>Sparassidaceae</taxon>
        <taxon>Sparassis</taxon>
    </lineage>
</organism>
<dbReference type="GeneID" id="38778620"/>
<dbReference type="RefSeq" id="XP_027612616.1">
    <property type="nucleotide sequence ID" value="XM_027756815.1"/>
</dbReference>
<protein>
    <submittedName>
        <fullName evidence="1">Uncharacterized protein</fullName>
    </submittedName>
</protein>
<gene>
    <name evidence="1" type="ORF">SCP_0400740</name>
</gene>
<keyword evidence="2" id="KW-1185">Reference proteome</keyword>
<accession>A0A401GHV2</accession>
<dbReference type="Proteomes" id="UP000287166">
    <property type="component" value="Unassembled WGS sequence"/>
</dbReference>
<dbReference type="InParanoid" id="A0A401GHV2"/>
<dbReference type="EMBL" id="BFAD01000004">
    <property type="protein sequence ID" value="GBE81703.1"/>
    <property type="molecule type" value="Genomic_DNA"/>
</dbReference>
<reference evidence="1 2" key="1">
    <citation type="journal article" date="2018" name="Sci. Rep.">
        <title>Genome sequence of the cauliflower mushroom Sparassis crispa (Hanabiratake) and its association with beneficial usage.</title>
        <authorList>
            <person name="Kiyama R."/>
            <person name="Furutani Y."/>
            <person name="Kawaguchi K."/>
            <person name="Nakanishi T."/>
        </authorList>
    </citation>
    <scope>NUCLEOTIDE SEQUENCE [LARGE SCALE GENOMIC DNA]</scope>
</reference>
<comment type="caution">
    <text evidence="1">The sequence shown here is derived from an EMBL/GenBank/DDBJ whole genome shotgun (WGS) entry which is preliminary data.</text>
</comment>